<dbReference type="Proteomes" id="UP000196536">
    <property type="component" value="Unassembled WGS sequence"/>
</dbReference>
<name>A0A1Z9YTI2_9GAMM</name>
<keyword evidence="5 8" id="KW-0812">Transmembrane</keyword>
<keyword evidence="4 8" id="KW-1003">Cell membrane</keyword>
<dbReference type="OrthoDB" id="9800873at2"/>
<sequence>MIVFVCLVFLLAGMVKGTIGLGLPTIAMGLLTLLISPLQAAALLLIPSMLTNVWQLFAEGAFLALIRRFFWLLCGIVVGTIWSIFPTLGSAHGYLSEILLGSMLLLYGLYGLFAKNMPNLSRYERFLSPVIGYLGGALIVATGVIVIPIAPYFQSLYLKKNELVQALGLVFTLSTVCLGVFLYQNPSLSFIADIKLSSLALIAALLGMHLGKRLRDRISEQKFRRLFFYGLILLGSYMIVHQL</sequence>
<evidence type="ECO:0000256" key="6">
    <source>
        <dbReference type="ARBA" id="ARBA00022989"/>
    </source>
</evidence>
<gene>
    <name evidence="9" type="ORF">CAP51_16960</name>
</gene>
<dbReference type="PANTHER" id="PTHR30269">
    <property type="entry name" value="TRANSMEMBRANE PROTEIN YFCA"/>
    <property type="match status" value="1"/>
</dbReference>
<keyword evidence="7 8" id="KW-0472">Membrane</keyword>
<comment type="subcellular location">
    <subcellularLocation>
        <location evidence="1 8">Cell membrane</location>
        <topology evidence="1 8">Multi-pass membrane protein</topology>
    </subcellularLocation>
</comment>
<evidence type="ECO:0000256" key="1">
    <source>
        <dbReference type="ARBA" id="ARBA00004651"/>
    </source>
</evidence>
<evidence type="ECO:0000256" key="5">
    <source>
        <dbReference type="ARBA" id="ARBA00022692"/>
    </source>
</evidence>
<dbReference type="PANTHER" id="PTHR30269:SF32">
    <property type="entry name" value="MEMBRANE TRANSPORTER PROTEIN-RELATED"/>
    <property type="match status" value="1"/>
</dbReference>
<evidence type="ECO:0000256" key="2">
    <source>
        <dbReference type="ARBA" id="ARBA00009142"/>
    </source>
</evidence>
<keyword evidence="3" id="KW-0813">Transport</keyword>
<evidence type="ECO:0000313" key="9">
    <source>
        <dbReference type="EMBL" id="OUY05535.1"/>
    </source>
</evidence>
<organism evidence="9 10">
    <name type="scientific">Acinetobacter populi</name>
    <dbReference type="NCBI Taxonomy" id="1582270"/>
    <lineage>
        <taxon>Bacteria</taxon>
        <taxon>Pseudomonadati</taxon>
        <taxon>Pseudomonadota</taxon>
        <taxon>Gammaproteobacteria</taxon>
        <taxon>Moraxellales</taxon>
        <taxon>Moraxellaceae</taxon>
        <taxon>Acinetobacter</taxon>
    </lineage>
</organism>
<dbReference type="AlphaFoldDB" id="A0A1Z9YTI2"/>
<feature type="transmembrane region" description="Helical" evidence="8">
    <location>
        <begin position="69"/>
        <end position="88"/>
    </location>
</feature>
<comment type="caution">
    <text evidence="9">The sequence shown here is derived from an EMBL/GenBank/DDBJ whole genome shotgun (WGS) entry which is preliminary data.</text>
</comment>
<dbReference type="GO" id="GO:0005886">
    <property type="term" value="C:plasma membrane"/>
    <property type="evidence" value="ECO:0007669"/>
    <property type="project" value="UniProtKB-SubCell"/>
</dbReference>
<evidence type="ECO:0000256" key="4">
    <source>
        <dbReference type="ARBA" id="ARBA00022475"/>
    </source>
</evidence>
<keyword evidence="10" id="KW-1185">Reference proteome</keyword>
<dbReference type="InterPro" id="IPR002781">
    <property type="entry name" value="TM_pro_TauE-like"/>
</dbReference>
<feature type="transmembrane region" description="Helical" evidence="8">
    <location>
        <begin position="223"/>
        <end position="240"/>
    </location>
</feature>
<dbReference type="Pfam" id="PF01925">
    <property type="entry name" value="TauE"/>
    <property type="match status" value="1"/>
</dbReference>
<evidence type="ECO:0000313" key="10">
    <source>
        <dbReference type="Proteomes" id="UP000196536"/>
    </source>
</evidence>
<protein>
    <recommendedName>
        <fullName evidence="8">Probable membrane transporter protein</fullName>
    </recommendedName>
</protein>
<evidence type="ECO:0000256" key="8">
    <source>
        <dbReference type="RuleBase" id="RU363041"/>
    </source>
</evidence>
<comment type="similarity">
    <text evidence="2 8">Belongs to the 4-toluene sulfonate uptake permease (TSUP) (TC 2.A.102) family.</text>
</comment>
<accession>A0A1Z9YTI2</accession>
<feature type="transmembrane region" description="Helical" evidence="8">
    <location>
        <begin position="163"/>
        <end position="183"/>
    </location>
</feature>
<dbReference type="EMBL" id="NEXX01000009">
    <property type="protein sequence ID" value="OUY05535.1"/>
    <property type="molecule type" value="Genomic_DNA"/>
</dbReference>
<feature type="transmembrane region" description="Helical" evidence="8">
    <location>
        <begin position="126"/>
        <end position="151"/>
    </location>
</feature>
<keyword evidence="6 8" id="KW-1133">Transmembrane helix</keyword>
<dbReference type="RefSeq" id="WP_087621951.1">
    <property type="nucleotide sequence ID" value="NZ_NEXX01000009.1"/>
</dbReference>
<proteinExistence type="inferred from homology"/>
<dbReference type="InterPro" id="IPR052017">
    <property type="entry name" value="TSUP"/>
</dbReference>
<feature type="transmembrane region" description="Helical" evidence="8">
    <location>
        <begin position="33"/>
        <end position="57"/>
    </location>
</feature>
<feature type="transmembrane region" description="Helical" evidence="8">
    <location>
        <begin position="94"/>
        <end position="114"/>
    </location>
</feature>
<evidence type="ECO:0000256" key="3">
    <source>
        <dbReference type="ARBA" id="ARBA00022448"/>
    </source>
</evidence>
<reference evidence="9 10" key="1">
    <citation type="submission" date="2017-05" db="EMBL/GenBank/DDBJ databases">
        <title>Acinetobacter populi ANC 5415 (= PBJ7), whole genome shotgun sequencing project.</title>
        <authorList>
            <person name="Nemec A."/>
            <person name="Radolfova-Krizova L."/>
        </authorList>
    </citation>
    <scope>NUCLEOTIDE SEQUENCE [LARGE SCALE GENOMIC DNA]</scope>
    <source>
        <strain evidence="9 10">PBJ7</strain>
    </source>
</reference>
<evidence type="ECO:0000256" key="7">
    <source>
        <dbReference type="ARBA" id="ARBA00023136"/>
    </source>
</evidence>